<keyword evidence="2 7" id="KW-0235">DNA replication</keyword>
<keyword evidence="4" id="KW-0067">ATP-binding</keyword>
<dbReference type="Gene3D" id="3.40.50.300">
    <property type="entry name" value="P-loop containing nucleotide triphosphate hydrolases"/>
    <property type="match status" value="1"/>
</dbReference>
<dbReference type="GO" id="GO:0006275">
    <property type="term" value="P:regulation of DNA replication"/>
    <property type="evidence" value="ECO:0007669"/>
    <property type="project" value="InterPro"/>
</dbReference>
<dbReference type="InterPro" id="IPR013159">
    <property type="entry name" value="DnaA_C"/>
</dbReference>
<evidence type="ECO:0000313" key="10">
    <source>
        <dbReference type="Proteomes" id="UP000676194"/>
    </source>
</evidence>
<comment type="similarity">
    <text evidence="7">Belongs to the DnaA family.</text>
</comment>
<dbReference type="KEGG" id="tsph:KIH39_20510"/>
<dbReference type="SUPFAM" id="SSF52540">
    <property type="entry name" value="P-loop containing nucleoside triphosphate hydrolases"/>
    <property type="match status" value="1"/>
</dbReference>
<dbReference type="GO" id="GO:0005886">
    <property type="term" value="C:plasma membrane"/>
    <property type="evidence" value="ECO:0007669"/>
    <property type="project" value="TreeGrafter"/>
</dbReference>
<dbReference type="SMART" id="SM00760">
    <property type="entry name" value="Bac_DnaA_C"/>
    <property type="match status" value="1"/>
</dbReference>
<dbReference type="PANTHER" id="PTHR30050:SF2">
    <property type="entry name" value="CHROMOSOMAL REPLICATION INITIATOR PROTEIN DNAA"/>
    <property type="match status" value="1"/>
</dbReference>
<keyword evidence="5" id="KW-0446">Lipid-binding</keyword>
<proteinExistence type="inferred from homology"/>
<evidence type="ECO:0000256" key="3">
    <source>
        <dbReference type="ARBA" id="ARBA00022741"/>
    </source>
</evidence>
<gene>
    <name evidence="9" type="ORF">KIH39_20510</name>
</gene>
<protein>
    <recommendedName>
        <fullName evidence="8">Chromosomal replication initiator DnaA C-terminal domain-containing protein</fullName>
    </recommendedName>
</protein>
<keyword evidence="3" id="KW-0547">Nucleotide-binding</keyword>
<evidence type="ECO:0000256" key="6">
    <source>
        <dbReference type="ARBA" id="ARBA00023125"/>
    </source>
</evidence>
<keyword evidence="10" id="KW-1185">Reference proteome</keyword>
<dbReference type="Gene3D" id="1.10.1750.10">
    <property type="match status" value="1"/>
</dbReference>
<dbReference type="InterPro" id="IPR027417">
    <property type="entry name" value="P-loop_NTPase"/>
</dbReference>
<keyword evidence="1" id="KW-0963">Cytoplasm</keyword>
<keyword evidence="6" id="KW-0238">DNA-binding</keyword>
<feature type="domain" description="Chromosomal replication initiator DnaA C-terminal" evidence="8">
    <location>
        <begin position="237"/>
        <end position="306"/>
    </location>
</feature>
<dbReference type="EMBL" id="CP074694">
    <property type="protein sequence ID" value="QVL31207.1"/>
    <property type="molecule type" value="Genomic_DNA"/>
</dbReference>
<dbReference type="Proteomes" id="UP000676194">
    <property type="component" value="Chromosome"/>
</dbReference>
<evidence type="ECO:0000256" key="7">
    <source>
        <dbReference type="RuleBase" id="RU004227"/>
    </source>
</evidence>
<evidence type="ECO:0000313" key="9">
    <source>
        <dbReference type="EMBL" id="QVL31207.1"/>
    </source>
</evidence>
<evidence type="ECO:0000256" key="1">
    <source>
        <dbReference type="ARBA" id="ARBA00022490"/>
    </source>
</evidence>
<dbReference type="RefSeq" id="WP_213495088.1">
    <property type="nucleotide sequence ID" value="NZ_CP074694.1"/>
</dbReference>
<evidence type="ECO:0000256" key="5">
    <source>
        <dbReference type="ARBA" id="ARBA00023121"/>
    </source>
</evidence>
<dbReference type="AlphaFoldDB" id="A0A8E6EUG2"/>
<dbReference type="Pfam" id="PF00308">
    <property type="entry name" value="Bac_DnaA"/>
    <property type="match status" value="1"/>
</dbReference>
<sequence>MSAISIPEQRAARKALERLEVHLSQRKIKPKISLFPPIFLHGLPGTGKSELFRQLLEHITALDPSLVCQILPARELAELLRQEAEAEAVQIQLRDVDLLIVEDLQYFSNSASEALCNILDDLQQNKGYFLASATSGPMILKDLSARLKSRLSGGLVLRMGTLTESSRRKLTAQLLKAKKLHVSEEVLDFLARQPGECRETVGRVVQLETLARMVPVPLRLSDVSTYFSQTSQPVESSIDRVSRLVAKNMGTDIRKMRSQARHAGVTWARQVAMYLARQVTDESLVAIGRYFGGRDHSTVLHALTKVSERMKDDPTIRREIERWVQEAK</sequence>
<dbReference type="InterPro" id="IPR018312">
    <property type="entry name" value="Chromosome_initiator_DnaA_CS"/>
</dbReference>
<evidence type="ECO:0000259" key="8">
    <source>
        <dbReference type="SMART" id="SM00760"/>
    </source>
</evidence>
<dbReference type="Pfam" id="PF08299">
    <property type="entry name" value="Bac_DnaA_C"/>
    <property type="match status" value="1"/>
</dbReference>
<dbReference type="GO" id="GO:0008289">
    <property type="term" value="F:lipid binding"/>
    <property type="evidence" value="ECO:0007669"/>
    <property type="project" value="UniProtKB-KW"/>
</dbReference>
<dbReference type="InterPro" id="IPR013317">
    <property type="entry name" value="DnaA_dom"/>
</dbReference>
<evidence type="ECO:0000256" key="2">
    <source>
        <dbReference type="ARBA" id="ARBA00022705"/>
    </source>
</evidence>
<evidence type="ECO:0000256" key="4">
    <source>
        <dbReference type="ARBA" id="ARBA00022840"/>
    </source>
</evidence>
<dbReference type="GO" id="GO:0006270">
    <property type="term" value="P:DNA replication initiation"/>
    <property type="evidence" value="ECO:0007669"/>
    <property type="project" value="InterPro"/>
</dbReference>
<dbReference type="PRINTS" id="PR00051">
    <property type="entry name" value="DNAA"/>
</dbReference>
<dbReference type="InterPro" id="IPR010921">
    <property type="entry name" value="Trp_repressor/repl_initiator"/>
</dbReference>
<name>A0A8E6EUG2_9BACT</name>
<organism evidence="9 10">
    <name type="scientific">Telmatocola sphagniphila</name>
    <dbReference type="NCBI Taxonomy" id="1123043"/>
    <lineage>
        <taxon>Bacteria</taxon>
        <taxon>Pseudomonadati</taxon>
        <taxon>Planctomycetota</taxon>
        <taxon>Planctomycetia</taxon>
        <taxon>Gemmatales</taxon>
        <taxon>Gemmataceae</taxon>
    </lineage>
</organism>
<dbReference type="PROSITE" id="PS01008">
    <property type="entry name" value="DNAA"/>
    <property type="match status" value="1"/>
</dbReference>
<reference evidence="9" key="1">
    <citation type="submission" date="2021-05" db="EMBL/GenBank/DDBJ databases">
        <title>Complete genome sequence of the cellulolytic planctomycete Telmatocola sphagniphila SP2T and characterization of the first cellulase from planctomycetes.</title>
        <authorList>
            <person name="Rakitin A.L."/>
            <person name="Beletsky A.V."/>
            <person name="Naumoff D.G."/>
            <person name="Kulichevskaya I.S."/>
            <person name="Mardanov A.V."/>
            <person name="Ravin N.V."/>
            <person name="Dedysh S.N."/>
        </authorList>
    </citation>
    <scope>NUCLEOTIDE SEQUENCE</scope>
    <source>
        <strain evidence="9">SP2T</strain>
    </source>
</reference>
<dbReference type="InterPro" id="IPR020591">
    <property type="entry name" value="Chromosome_initiator_DnaA-like"/>
</dbReference>
<accession>A0A8E6EUG2</accession>
<dbReference type="PANTHER" id="PTHR30050">
    <property type="entry name" value="CHROMOSOMAL REPLICATION INITIATOR PROTEIN DNAA"/>
    <property type="match status" value="1"/>
</dbReference>
<dbReference type="GO" id="GO:0003688">
    <property type="term" value="F:DNA replication origin binding"/>
    <property type="evidence" value="ECO:0007669"/>
    <property type="project" value="InterPro"/>
</dbReference>
<dbReference type="GO" id="GO:0005524">
    <property type="term" value="F:ATP binding"/>
    <property type="evidence" value="ECO:0007669"/>
    <property type="project" value="UniProtKB-KW"/>
</dbReference>
<dbReference type="CDD" id="cd06571">
    <property type="entry name" value="Bac_DnaA_C"/>
    <property type="match status" value="1"/>
</dbReference>
<dbReference type="SUPFAM" id="SSF48295">
    <property type="entry name" value="TrpR-like"/>
    <property type="match status" value="1"/>
</dbReference>